<dbReference type="EMBL" id="CP042905">
    <property type="protein sequence ID" value="QEE17113.1"/>
    <property type="molecule type" value="Genomic_DNA"/>
</dbReference>
<evidence type="ECO:0000256" key="4">
    <source>
        <dbReference type="ARBA" id="ARBA00022801"/>
    </source>
</evidence>
<evidence type="ECO:0000256" key="3">
    <source>
        <dbReference type="ARBA" id="ARBA00022692"/>
    </source>
</evidence>
<dbReference type="PANTHER" id="PTHR43731:SF14">
    <property type="entry name" value="PRESENILIN-ASSOCIATED RHOMBOID-LIKE PROTEIN, MITOCHONDRIAL"/>
    <property type="match status" value="1"/>
</dbReference>
<dbReference type="GeneID" id="41330923"/>
<dbReference type="OrthoDB" id="169619at2157"/>
<keyword evidence="3 7" id="KW-0812">Transmembrane</keyword>
<evidence type="ECO:0000256" key="7">
    <source>
        <dbReference type="SAM" id="Phobius"/>
    </source>
</evidence>
<evidence type="ECO:0000256" key="1">
    <source>
        <dbReference type="ARBA" id="ARBA00004141"/>
    </source>
</evidence>
<feature type="transmembrane region" description="Helical" evidence="7">
    <location>
        <begin position="144"/>
        <end position="161"/>
    </location>
</feature>
<organism evidence="9 10">
    <name type="scientific">Promethearchaeum syntrophicum</name>
    <dbReference type="NCBI Taxonomy" id="2594042"/>
    <lineage>
        <taxon>Archaea</taxon>
        <taxon>Promethearchaeati</taxon>
        <taxon>Promethearchaeota</taxon>
        <taxon>Promethearchaeia</taxon>
        <taxon>Promethearchaeales</taxon>
        <taxon>Promethearchaeaceae</taxon>
        <taxon>Promethearchaeum</taxon>
    </lineage>
</organism>
<feature type="transmembrane region" description="Helical" evidence="7">
    <location>
        <begin position="167"/>
        <end position="183"/>
    </location>
</feature>
<reference evidence="9 10" key="2">
    <citation type="journal article" date="2024" name="Int. J. Syst. Evol. Microbiol.">
        <title>Promethearchaeum syntrophicum gen. nov., sp. nov., an anaerobic, obligately syntrophic archaeon, the first isolate of the lineage 'Asgard' archaea, and proposal of the new archaeal phylum Promethearchaeota phyl. nov. and kingdom Promethearchaeati regn. nov.</title>
        <authorList>
            <person name="Imachi H."/>
            <person name="Nobu M.K."/>
            <person name="Kato S."/>
            <person name="Takaki Y."/>
            <person name="Miyazaki M."/>
            <person name="Miyata M."/>
            <person name="Ogawara M."/>
            <person name="Saito Y."/>
            <person name="Sakai S."/>
            <person name="Tahara Y.O."/>
            <person name="Takano Y."/>
            <person name="Tasumi E."/>
            <person name="Uematsu K."/>
            <person name="Yoshimura T."/>
            <person name="Itoh T."/>
            <person name="Ohkuma M."/>
            <person name="Takai K."/>
        </authorList>
    </citation>
    <scope>NUCLEOTIDE SEQUENCE [LARGE SCALE GENOMIC DNA]</scope>
    <source>
        <strain evidence="9 10">MK-D1</strain>
    </source>
</reference>
<reference evidence="9 10" key="1">
    <citation type="journal article" date="2020" name="Nature">
        <title>Isolation of an archaeon at the prokaryote-eukaryote interface.</title>
        <authorList>
            <person name="Imachi H."/>
            <person name="Nobu M.K."/>
            <person name="Nakahara N."/>
            <person name="Morono Y."/>
            <person name="Ogawara M."/>
            <person name="Takaki Y."/>
            <person name="Takano Y."/>
            <person name="Uematsu K."/>
            <person name="Ikuta T."/>
            <person name="Ito M."/>
            <person name="Matsui Y."/>
            <person name="Miyazaki M."/>
            <person name="Murata K."/>
            <person name="Saito Y."/>
            <person name="Sakai S."/>
            <person name="Song C."/>
            <person name="Tasumi E."/>
            <person name="Yamanaka Y."/>
            <person name="Yamaguchi T."/>
            <person name="Kamagata Y."/>
            <person name="Tamaki H."/>
            <person name="Takai K."/>
        </authorList>
    </citation>
    <scope>NUCLEOTIDE SEQUENCE [LARGE SCALE GENOMIC DNA]</scope>
    <source>
        <strain evidence="9 10">MK-D1</strain>
    </source>
</reference>
<dbReference type="AlphaFoldDB" id="A0A5B9DEB5"/>
<dbReference type="InterPro" id="IPR035952">
    <property type="entry name" value="Rhomboid-like_sf"/>
</dbReference>
<dbReference type="GO" id="GO:0006508">
    <property type="term" value="P:proteolysis"/>
    <property type="evidence" value="ECO:0007669"/>
    <property type="project" value="UniProtKB-KW"/>
</dbReference>
<dbReference type="Gene3D" id="1.20.1540.10">
    <property type="entry name" value="Rhomboid-like"/>
    <property type="match status" value="1"/>
</dbReference>
<dbReference type="GO" id="GO:0004252">
    <property type="term" value="F:serine-type endopeptidase activity"/>
    <property type="evidence" value="ECO:0007669"/>
    <property type="project" value="InterPro"/>
</dbReference>
<dbReference type="Pfam" id="PF01694">
    <property type="entry name" value="Rhomboid"/>
    <property type="match status" value="1"/>
</dbReference>
<keyword evidence="6 7" id="KW-0472">Membrane</keyword>
<evidence type="ECO:0000259" key="8">
    <source>
        <dbReference type="Pfam" id="PF01694"/>
    </source>
</evidence>
<protein>
    <submittedName>
        <fullName evidence="9">Rhomboid family intramembrane serine protease</fullName>
        <ecNumber evidence="9">3.4.21.-</ecNumber>
    </submittedName>
</protein>
<dbReference type="InterPro" id="IPR050925">
    <property type="entry name" value="Rhomboid_protease_S54"/>
</dbReference>
<feature type="transmembrane region" description="Helical" evidence="7">
    <location>
        <begin position="12"/>
        <end position="35"/>
    </location>
</feature>
<evidence type="ECO:0000313" key="9">
    <source>
        <dbReference type="EMBL" id="QEE17113.1"/>
    </source>
</evidence>
<keyword evidence="4 9" id="KW-0378">Hydrolase</keyword>
<feature type="transmembrane region" description="Helical" evidence="7">
    <location>
        <begin position="94"/>
        <end position="112"/>
    </location>
</feature>
<keyword evidence="10" id="KW-1185">Reference proteome</keyword>
<feature type="transmembrane region" description="Helical" evidence="7">
    <location>
        <begin position="118"/>
        <end position="137"/>
    </location>
</feature>
<keyword evidence="5 7" id="KW-1133">Transmembrane helix</keyword>
<dbReference type="SUPFAM" id="SSF144091">
    <property type="entry name" value="Rhomboid-like"/>
    <property type="match status" value="1"/>
</dbReference>
<dbReference type="InterPro" id="IPR022764">
    <property type="entry name" value="Peptidase_S54_rhomboid_dom"/>
</dbReference>
<gene>
    <name evidence="9" type="ORF">DSAG12_02945</name>
</gene>
<dbReference type="PANTHER" id="PTHR43731">
    <property type="entry name" value="RHOMBOID PROTEASE"/>
    <property type="match status" value="1"/>
</dbReference>
<sequence length="198" mass="22599">MSFELTLDNIKRSYLTLGFISVNFLVFLIVNLILGDDVLYLLAQNNNNISQGRELWTLITSFFVHANFLHLFNNILGLLIFGSTAEKFYSKWQYLMIYFLSGLMGSIFSFLLSRYEGYGLGASGVVFGLMGAVMVLVPKEDRRVYLYSIFYIIYSIIYSFAPGIGTWAHIFGLITGIGIGIIIKKKKPRKVKQSRDFY</sequence>
<evidence type="ECO:0000256" key="5">
    <source>
        <dbReference type="ARBA" id="ARBA00022989"/>
    </source>
</evidence>
<dbReference type="KEGG" id="psyt:DSAG12_02945"/>
<evidence type="ECO:0000313" key="10">
    <source>
        <dbReference type="Proteomes" id="UP000321408"/>
    </source>
</evidence>
<dbReference type="RefSeq" id="WP_147664030.1">
    <property type="nucleotide sequence ID" value="NZ_CP042905.2"/>
</dbReference>
<dbReference type="EC" id="3.4.21.-" evidence="9"/>
<dbReference type="GO" id="GO:0016020">
    <property type="term" value="C:membrane"/>
    <property type="evidence" value="ECO:0007669"/>
    <property type="project" value="UniProtKB-SubCell"/>
</dbReference>
<name>A0A5B9DEB5_9ARCH</name>
<comment type="similarity">
    <text evidence="2">Belongs to the peptidase S54 family.</text>
</comment>
<feature type="domain" description="Peptidase S54 rhomboid" evidence="8">
    <location>
        <begin position="53"/>
        <end position="184"/>
    </location>
</feature>
<accession>A0A5B9DEB5</accession>
<evidence type="ECO:0000256" key="6">
    <source>
        <dbReference type="ARBA" id="ARBA00023136"/>
    </source>
</evidence>
<dbReference type="Proteomes" id="UP000321408">
    <property type="component" value="Chromosome"/>
</dbReference>
<evidence type="ECO:0000256" key="2">
    <source>
        <dbReference type="ARBA" id="ARBA00009045"/>
    </source>
</evidence>
<proteinExistence type="inferred from homology"/>
<comment type="subcellular location">
    <subcellularLocation>
        <location evidence="1">Membrane</location>
        <topology evidence="1">Multi-pass membrane protein</topology>
    </subcellularLocation>
</comment>
<feature type="transmembrane region" description="Helical" evidence="7">
    <location>
        <begin position="55"/>
        <end position="82"/>
    </location>
</feature>
<keyword evidence="9" id="KW-0645">Protease</keyword>